<evidence type="ECO:0000313" key="1">
    <source>
        <dbReference type="EMBL" id="AUS50998.1"/>
    </source>
</evidence>
<accession>A0A2I7W7V8</accession>
<name>A0A2I7W7V8_MYCTX</name>
<reference evidence="1 2" key="1">
    <citation type="submission" date="2017-10" db="EMBL/GenBank/DDBJ databases">
        <title>Clinical isolate obtained from a human patient with meningeal tuberculosis in michoacan, Mexico.</title>
        <authorList>
            <person name="Guillen-Nepita A.L."/>
            <person name="Negrete-Paz A.M."/>
            <person name="Vazquez-Marrufo G."/>
            <person name="Cruz-Hernandez A."/>
            <person name="Fresia P."/>
            <person name="Naya H."/>
            <person name="Vazquez-Garciduenas M.S."/>
        </authorList>
    </citation>
    <scope>NUCLEOTIDE SEQUENCE [LARGE SCALE GENOMIC DNA]</scope>
    <source>
        <strain evidence="2">Beijing/MYC004</strain>
    </source>
</reference>
<dbReference type="EMBL" id="CP024614">
    <property type="protein sequence ID" value="AUS50998.1"/>
    <property type="molecule type" value="Genomic_DNA"/>
</dbReference>
<organism evidence="1 2">
    <name type="scientific">Mycobacterium tuberculosis</name>
    <dbReference type="NCBI Taxonomy" id="1773"/>
    <lineage>
        <taxon>Bacteria</taxon>
        <taxon>Bacillati</taxon>
        <taxon>Actinomycetota</taxon>
        <taxon>Actinomycetes</taxon>
        <taxon>Mycobacteriales</taxon>
        <taxon>Mycobacteriaceae</taxon>
        <taxon>Mycobacterium</taxon>
        <taxon>Mycobacterium tuberculosis complex</taxon>
    </lineage>
</organism>
<dbReference type="Proteomes" id="UP000236349">
    <property type="component" value="Chromosome"/>
</dbReference>
<sequence length="172" mass="19187">MDVLDHVRWGGAKRVGDHRHLGVLQRRVDLWGGRRLGPTEQLQTVLVGVLDRDTMIGEDLAGEVQMLLRDHRPQRLGELIRRQLGVHALVLVRDHDVDPVGVVADVFIDPVELDLQLLRREPNCSEHTKTTSFADGDHHIAAVSEGKNRKLDTELVANGSVHACSWNASGRK</sequence>
<protein>
    <submittedName>
        <fullName evidence="1">Uncharacterized protein</fullName>
    </submittedName>
</protein>
<evidence type="ECO:0000313" key="2">
    <source>
        <dbReference type="Proteomes" id="UP000236349"/>
    </source>
</evidence>
<dbReference type="AlphaFoldDB" id="A0A2I7W7V8"/>
<gene>
    <name evidence="1" type="ORF">CAB90_02109</name>
</gene>
<proteinExistence type="predicted"/>